<keyword evidence="2" id="KW-1133">Transmembrane helix</keyword>
<feature type="region of interest" description="Disordered" evidence="1">
    <location>
        <begin position="53"/>
        <end position="80"/>
    </location>
</feature>
<name>A0ABP3E4U7_9ACTN</name>
<accession>A0ABP3E4U7</accession>
<keyword evidence="2" id="KW-0812">Transmembrane</keyword>
<feature type="transmembrane region" description="Helical" evidence="2">
    <location>
        <begin position="31"/>
        <end position="51"/>
    </location>
</feature>
<keyword evidence="4" id="KW-1185">Reference proteome</keyword>
<evidence type="ECO:0000256" key="1">
    <source>
        <dbReference type="SAM" id="MobiDB-lite"/>
    </source>
</evidence>
<reference evidence="4" key="1">
    <citation type="journal article" date="2019" name="Int. J. Syst. Evol. Microbiol.">
        <title>The Global Catalogue of Microorganisms (GCM) 10K type strain sequencing project: providing services to taxonomists for standard genome sequencing and annotation.</title>
        <authorList>
            <consortium name="The Broad Institute Genomics Platform"/>
            <consortium name="The Broad Institute Genome Sequencing Center for Infectious Disease"/>
            <person name="Wu L."/>
            <person name="Ma J."/>
        </authorList>
    </citation>
    <scope>NUCLEOTIDE SEQUENCE [LARGE SCALE GENOMIC DNA]</scope>
    <source>
        <strain evidence="4">JCM 10425</strain>
    </source>
</reference>
<feature type="compositionally biased region" description="Low complexity" evidence="1">
    <location>
        <begin position="70"/>
        <end position="80"/>
    </location>
</feature>
<evidence type="ECO:0000313" key="3">
    <source>
        <dbReference type="EMBL" id="GAA0251484.1"/>
    </source>
</evidence>
<protein>
    <submittedName>
        <fullName evidence="3">Uncharacterized protein</fullName>
    </submittedName>
</protein>
<feature type="region of interest" description="Disordered" evidence="1">
    <location>
        <begin position="1"/>
        <end position="36"/>
    </location>
</feature>
<organism evidence="3 4">
    <name type="scientific">Cryptosporangium japonicum</name>
    <dbReference type="NCBI Taxonomy" id="80872"/>
    <lineage>
        <taxon>Bacteria</taxon>
        <taxon>Bacillati</taxon>
        <taxon>Actinomycetota</taxon>
        <taxon>Actinomycetes</taxon>
        <taxon>Cryptosporangiales</taxon>
        <taxon>Cryptosporangiaceae</taxon>
        <taxon>Cryptosporangium</taxon>
    </lineage>
</organism>
<dbReference type="Proteomes" id="UP001500967">
    <property type="component" value="Unassembled WGS sequence"/>
</dbReference>
<comment type="caution">
    <text evidence="3">The sequence shown here is derived from an EMBL/GenBank/DDBJ whole genome shotgun (WGS) entry which is preliminary data.</text>
</comment>
<keyword evidence="2" id="KW-0472">Membrane</keyword>
<gene>
    <name evidence="3" type="ORF">GCM10009539_40790</name>
</gene>
<sequence>MTQSPPSKAPELLVSEDTTTSGTTDPAKKRGLGKAAGVAGAAALAVATALVRRKRRAAATPSPWYRRTGRPTATRRTGRR</sequence>
<dbReference type="RefSeq" id="WP_344650453.1">
    <property type="nucleotide sequence ID" value="NZ_BAAAGX010000016.1"/>
</dbReference>
<dbReference type="EMBL" id="BAAAGX010000016">
    <property type="protein sequence ID" value="GAA0251484.1"/>
    <property type="molecule type" value="Genomic_DNA"/>
</dbReference>
<evidence type="ECO:0000256" key="2">
    <source>
        <dbReference type="SAM" id="Phobius"/>
    </source>
</evidence>
<evidence type="ECO:0000313" key="4">
    <source>
        <dbReference type="Proteomes" id="UP001500967"/>
    </source>
</evidence>
<proteinExistence type="predicted"/>